<dbReference type="PANTHER" id="PTHR32024">
    <property type="entry name" value="TRK SYSTEM POTASSIUM UPTAKE PROTEIN TRKG-RELATED"/>
    <property type="match status" value="1"/>
</dbReference>
<evidence type="ECO:0000256" key="9">
    <source>
        <dbReference type="ARBA" id="ARBA00022989"/>
    </source>
</evidence>
<evidence type="ECO:0000256" key="1">
    <source>
        <dbReference type="ARBA" id="ARBA00004429"/>
    </source>
</evidence>
<evidence type="ECO:0000256" key="2">
    <source>
        <dbReference type="ARBA" id="ARBA00009137"/>
    </source>
</evidence>
<feature type="transmembrane region" description="Helical" evidence="13">
    <location>
        <begin position="60"/>
        <end position="80"/>
    </location>
</feature>
<feature type="transmembrane region" description="Helical" evidence="13">
    <location>
        <begin position="418"/>
        <end position="441"/>
    </location>
</feature>
<feature type="transmembrane region" description="Helical" evidence="13">
    <location>
        <begin position="207"/>
        <end position="225"/>
    </location>
</feature>
<evidence type="ECO:0000256" key="8">
    <source>
        <dbReference type="ARBA" id="ARBA00022958"/>
    </source>
</evidence>
<feature type="transmembrane region" description="Helical" evidence="13">
    <location>
        <begin position="258"/>
        <end position="282"/>
    </location>
</feature>
<keyword evidence="12" id="KW-0479">Metal-binding</keyword>
<dbReference type="GO" id="GO:0005886">
    <property type="term" value="C:plasma membrane"/>
    <property type="evidence" value="ECO:0007669"/>
    <property type="project" value="UniProtKB-SubCell"/>
</dbReference>
<dbReference type="EMBL" id="CP015402">
    <property type="protein sequence ID" value="ANU63147.1"/>
    <property type="molecule type" value="Genomic_DNA"/>
</dbReference>
<dbReference type="InterPro" id="IPR003445">
    <property type="entry name" value="Cat_transpt"/>
</dbReference>
<dbReference type="Proteomes" id="UP000186351">
    <property type="component" value="Chromosome"/>
</dbReference>
<evidence type="ECO:0000256" key="10">
    <source>
        <dbReference type="ARBA" id="ARBA00023065"/>
    </source>
</evidence>
<evidence type="ECO:0000256" key="5">
    <source>
        <dbReference type="ARBA" id="ARBA00022519"/>
    </source>
</evidence>
<gene>
    <name evidence="14" type="ORF">A4V02_05065</name>
</gene>
<evidence type="ECO:0000313" key="15">
    <source>
        <dbReference type="Proteomes" id="UP000186351"/>
    </source>
</evidence>
<keyword evidence="15" id="KW-1185">Reference proteome</keyword>
<feature type="transmembrane region" description="Helical" evidence="13">
    <location>
        <begin position="480"/>
        <end position="505"/>
    </location>
</feature>
<evidence type="ECO:0000256" key="7">
    <source>
        <dbReference type="ARBA" id="ARBA00022692"/>
    </source>
</evidence>
<evidence type="ECO:0000256" key="3">
    <source>
        <dbReference type="ARBA" id="ARBA00022448"/>
    </source>
</evidence>
<feature type="transmembrane region" description="Helical" evidence="13">
    <location>
        <begin position="92"/>
        <end position="113"/>
    </location>
</feature>
<keyword evidence="4" id="KW-1003">Cell membrane</keyword>
<accession>A0A1B1S8M7</accession>
<name>A0A1B1S8M7_9BACT</name>
<feature type="binding site" evidence="12">
    <location>
        <position position="340"/>
    </location>
    <ligand>
        <name>K(+)</name>
        <dbReference type="ChEBI" id="CHEBI:29103"/>
    </ligand>
</feature>
<keyword evidence="10" id="KW-0406">Ion transport</keyword>
<protein>
    <submittedName>
        <fullName evidence="14">Potassium transporter</fullName>
    </submittedName>
</protein>
<evidence type="ECO:0000256" key="12">
    <source>
        <dbReference type="PIRSR" id="PIRSR006247-1"/>
    </source>
</evidence>
<comment type="similarity">
    <text evidence="2">Belongs to the TrkH potassium transport family.</text>
</comment>
<dbReference type="PIRSF" id="PIRSF006247">
    <property type="entry name" value="TrkH"/>
    <property type="match status" value="1"/>
</dbReference>
<evidence type="ECO:0000313" key="14">
    <source>
        <dbReference type="EMBL" id="ANU63147.1"/>
    </source>
</evidence>
<dbReference type="RefSeq" id="WP_084273984.1">
    <property type="nucleotide sequence ID" value="NZ_CAJTAP010000005.1"/>
</dbReference>
<feature type="transmembrane region" description="Helical" evidence="13">
    <location>
        <begin position="155"/>
        <end position="175"/>
    </location>
</feature>
<keyword evidence="3" id="KW-0813">Transport</keyword>
<dbReference type="GeneID" id="65536218"/>
<dbReference type="PANTHER" id="PTHR32024:SF2">
    <property type="entry name" value="TRK SYSTEM POTASSIUM UPTAKE PROTEIN TRKG-RELATED"/>
    <property type="match status" value="1"/>
</dbReference>
<sequence length="507" mass="55994">MNFFGSKSRDKVQSTTLFGNVRKINFPMLVRVLGWLLMIEGIFMFVPILTSLIYSESDVMAFIIAAGITLVTGAVMTFCIRPSHTQMAKREGFLLTALVWVVFSFFGMIPYIICEHPLSVTDAFFETMSGFTTTGCSIYESVDVLSHGINIWRCLTQWLGGMGIILFTLAVIPMLNYSGGMQMFNAEVTGITHEKLRPRISQTAKSLWTIYFVLTTLLILLLWAGPMDIFDSICHSLSTVSTGGFSTKNSSIGFWDSNYIKCVVTLFMFLGGVNFSLIYKAYHGDWRSLLRNDTFMAYIGILVVMYVIFVISIAVTGHATSIEAVTIDPIFQIITTITSTGLTADNFENWGPLVLSLSFCLMFFGACAGSTSGGAKIDRLLYLLKNTNNELYRSVHPNSIRSVRINGNVMAPEVVDKVIAFLCIYVMVIAVGGIMLTAMGLPFMDAFFSSFSCVSNTGLGAGVTGYGGGGYEIIPDFGKWVLSILMLIGRLEIFTVLILFTQAFWKK</sequence>
<keyword evidence="9 13" id="KW-1133">Transmembrane helix</keyword>
<organism evidence="14 15">
    <name type="scientific">Muribaculum intestinale</name>
    <dbReference type="NCBI Taxonomy" id="1796646"/>
    <lineage>
        <taxon>Bacteria</taxon>
        <taxon>Pseudomonadati</taxon>
        <taxon>Bacteroidota</taxon>
        <taxon>Bacteroidia</taxon>
        <taxon>Bacteroidales</taxon>
        <taxon>Muribaculaceae</taxon>
        <taxon>Muribaculum</taxon>
    </lineage>
</organism>
<dbReference type="AlphaFoldDB" id="A0A1B1S8M7"/>
<dbReference type="KEGG" id="pary:A4V02_05065"/>
<accession>A0A1Z2XK23</accession>
<feature type="transmembrane region" description="Helical" evidence="13">
    <location>
        <begin position="353"/>
        <end position="375"/>
    </location>
</feature>
<feature type="binding site" evidence="12">
    <location>
        <position position="243"/>
    </location>
    <ligand>
        <name>K(+)</name>
        <dbReference type="ChEBI" id="CHEBI:29103"/>
    </ligand>
</feature>
<keyword evidence="5" id="KW-0997">Cell inner membrane</keyword>
<evidence type="ECO:0000256" key="4">
    <source>
        <dbReference type="ARBA" id="ARBA00022475"/>
    </source>
</evidence>
<keyword evidence="7 13" id="KW-0812">Transmembrane</keyword>
<keyword evidence="8 12" id="KW-0630">Potassium</keyword>
<feature type="transmembrane region" description="Helical" evidence="13">
    <location>
        <begin position="294"/>
        <end position="315"/>
    </location>
</feature>
<evidence type="ECO:0000256" key="13">
    <source>
        <dbReference type="SAM" id="Phobius"/>
    </source>
</evidence>
<feature type="binding site" evidence="12">
    <location>
        <position position="456"/>
    </location>
    <ligand>
        <name>K(+)</name>
        <dbReference type="ChEBI" id="CHEBI:29103"/>
    </ligand>
</feature>
<evidence type="ECO:0000256" key="6">
    <source>
        <dbReference type="ARBA" id="ARBA00022538"/>
    </source>
</evidence>
<dbReference type="STRING" id="1796646.A4V02_05065"/>
<dbReference type="GO" id="GO:0046872">
    <property type="term" value="F:metal ion binding"/>
    <property type="evidence" value="ECO:0007669"/>
    <property type="project" value="UniProtKB-KW"/>
</dbReference>
<evidence type="ECO:0000256" key="11">
    <source>
        <dbReference type="ARBA" id="ARBA00023136"/>
    </source>
</evidence>
<keyword evidence="11 13" id="KW-0472">Membrane</keyword>
<keyword evidence="6" id="KW-0633">Potassium transport</keyword>
<feature type="transmembrane region" description="Helical" evidence="13">
    <location>
        <begin position="32"/>
        <end position="54"/>
    </location>
</feature>
<feature type="binding site" evidence="12">
    <location>
        <position position="133"/>
    </location>
    <ligand>
        <name>K(+)</name>
        <dbReference type="ChEBI" id="CHEBI:29103"/>
    </ligand>
</feature>
<dbReference type="OrthoDB" id="9810952at2"/>
<dbReference type="InterPro" id="IPR004772">
    <property type="entry name" value="TrkH"/>
</dbReference>
<proteinExistence type="inferred from homology"/>
<comment type="subcellular location">
    <subcellularLocation>
        <location evidence="1">Cell inner membrane</location>
        <topology evidence="1">Multi-pass membrane protein</topology>
    </subcellularLocation>
</comment>
<dbReference type="Pfam" id="PF02386">
    <property type="entry name" value="TrkH"/>
    <property type="match status" value="1"/>
</dbReference>
<feature type="binding site" evidence="12">
    <location>
        <position position="134"/>
    </location>
    <ligand>
        <name>K(+)</name>
        <dbReference type="ChEBI" id="CHEBI:29103"/>
    </ligand>
</feature>
<dbReference type="GO" id="GO:0015379">
    <property type="term" value="F:potassium:chloride symporter activity"/>
    <property type="evidence" value="ECO:0007669"/>
    <property type="project" value="InterPro"/>
</dbReference>
<reference evidence="15" key="1">
    <citation type="submission" date="2016-04" db="EMBL/GenBank/DDBJ databases">
        <title>Complete Genome Sequences of Twelve Strains of a Stable Defined Moderately Diverse Mouse Microbiota 2 (sDMDMm2).</title>
        <authorList>
            <person name="Uchimura Y."/>
            <person name="Wyss M."/>
            <person name="Brugiroux S."/>
            <person name="Limenitakis J.P."/>
            <person name="Stecher B."/>
            <person name="McCoy K.D."/>
            <person name="Macpherson A.J."/>
        </authorList>
    </citation>
    <scope>NUCLEOTIDE SEQUENCE [LARGE SCALE GENOMIC DNA]</scope>
    <source>
        <strain evidence="15">YL27</strain>
    </source>
</reference>